<proteinExistence type="predicted"/>
<dbReference type="OrthoDB" id="9802649at2"/>
<dbReference type="PANTHER" id="PTHR43685:SF2">
    <property type="entry name" value="GLYCOSYLTRANSFERASE 2-LIKE DOMAIN-CONTAINING PROTEIN"/>
    <property type="match status" value="1"/>
</dbReference>
<reference evidence="2 3" key="1">
    <citation type="journal article" date="2016" name="Int. J. Syst. Evol. Microbiol.">
        <title>Streptococcuspantholopis sp. nov., isolated from faeces of the Tibetan antelope (Pantholops hodgsonii).</title>
        <authorList>
            <person name="Bai X."/>
            <person name="Xiong Y."/>
            <person name="Lu S."/>
            <person name="Jin D."/>
            <person name="Lai X."/>
            <person name="Yang J."/>
            <person name="Niu L."/>
            <person name="Hu S."/>
            <person name="Meng X."/>
            <person name="Pu J."/>
            <person name="Ye C."/>
            <person name="Xu J."/>
        </authorList>
    </citation>
    <scope>NUCLEOTIDE SEQUENCE [LARGE SCALE GENOMIC DNA]</scope>
    <source>
        <strain evidence="2 3">TA 26</strain>
    </source>
</reference>
<organism evidence="2 3">
    <name type="scientific">Streptococcus pantholopis</name>
    <dbReference type="NCBI Taxonomy" id="1811193"/>
    <lineage>
        <taxon>Bacteria</taxon>
        <taxon>Bacillati</taxon>
        <taxon>Bacillota</taxon>
        <taxon>Bacilli</taxon>
        <taxon>Lactobacillales</taxon>
        <taxon>Streptococcaceae</taxon>
        <taxon>Streptococcus</taxon>
    </lineage>
</organism>
<dbReference type="STRING" id="1811193.A0O21_03455"/>
<evidence type="ECO:0000259" key="1">
    <source>
        <dbReference type="Pfam" id="PF00535"/>
    </source>
</evidence>
<dbReference type="Proteomes" id="UP000077317">
    <property type="component" value="Chromosome"/>
</dbReference>
<reference evidence="3" key="2">
    <citation type="submission" date="2016-03" db="EMBL/GenBank/DDBJ databases">
        <title>Streptococcus antelopensis sp. nov., isolated from the feces of the Tibetan antelope (Pantholops hodgsonii) in Hoh Xil National Nature Reserve, Qinghai, China.</title>
        <authorList>
            <person name="Bai X."/>
        </authorList>
    </citation>
    <scope>NUCLEOTIDE SEQUENCE [LARGE SCALE GENOMIC DNA]</scope>
    <source>
        <strain evidence="3">TA 26</strain>
    </source>
</reference>
<dbReference type="RefSeq" id="WP_067061316.1">
    <property type="nucleotide sequence ID" value="NZ_CP014699.1"/>
</dbReference>
<protein>
    <submittedName>
        <fullName evidence="2">Alpha-L-Rha alpha-1,3-L-rhamnosyltransferase</fullName>
    </submittedName>
</protein>
<keyword evidence="3" id="KW-1185">Reference proteome</keyword>
<dbReference type="EMBL" id="CP014699">
    <property type="protein sequence ID" value="AND79148.1"/>
    <property type="molecule type" value="Genomic_DNA"/>
</dbReference>
<dbReference type="InterPro" id="IPR001173">
    <property type="entry name" value="Glyco_trans_2-like"/>
</dbReference>
<gene>
    <name evidence="2" type="ORF">A0O21_03455</name>
</gene>
<sequence length="310" mass="36504">MKVNILMSTYNGESFVAEQIESIQAQTFKNWQLLIRDDGSSDRTPNIIEQYVKKDRRIRFINADKRENIGVIQNFFTLVKYEKADYYFFSDQDDIWLQDKLEMTLKEAAKYEKNSPLVVYTDLKIVDRNLTVLQESMIKTQSGHANTDLLAELTENTVTGGTMLINHALAEQWHHCRSLLMHDWYLALLASALGRLVYLDRATELYRQHDSNVLGARTWSKRMKNWLRPHKLLEKYWLLITASQKQAENLLDLDLSDDTRDLVEAYVSLLDKPLSQRLELLRICGFRKNRPFHTFVFRTLIVTKFGYRRK</sequence>
<feature type="domain" description="Glycosyltransferase 2-like" evidence="1">
    <location>
        <begin position="5"/>
        <end position="121"/>
    </location>
</feature>
<accession>A0A172Q6Q9</accession>
<keyword evidence="2" id="KW-0808">Transferase</keyword>
<dbReference type="CDD" id="cd04196">
    <property type="entry name" value="GT_2_like_d"/>
    <property type="match status" value="1"/>
</dbReference>
<dbReference type="Pfam" id="PF00535">
    <property type="entry name" value="Glycos_transf_2"/>
    <property type="match status" value="1"/>
</dbReference>
<dbReference type="KEGG" id="spat:A0O21_03455"/>
<dbReference type="InterPro" id="IPR050834">
    <property type="entry name" value="Glycosyltransf_2"/>
</dbReference>
<dbReference type="PANTHER" id="PTHR43685">
    <property type="entry name" value="GLYCOSYLTRANSFERASE"/>
    <property type="match status" value="1"/>
</dbReference>
<dbReference type="AlphaFoldDB" id="A0A172Q6Q9"/>
<evidence type="ECO:0000313" key="2">
    <source>
        <dbReference type="EMBL" id="AND79148.1"/>
    </source>
</evidence>
<dbReference type="GO" id="GO:0016740">
    <property type="term" value="F:transferase activity"/>
    <property type="evidence" value="ECO:0007669"/>
    <property type="project" value="UniProtKB-KW"/>
</dbReference>
<dbReference type="SUPFAM" id="SSF53448">
    <property type="entry name" value="Nucleotide-diphospho-sugar transferases"/>
    <property type="match status" value="1"/>
</dbReference>
<dbReference type="InterPro" id="IPR029044">
    <property type="entry name" value="Nucleotide-diphossugar_trans"/>
</dbReference>
<evidence type="ECO:0000313" key="3">
    <source>
        <dbReference type="Proteomes" id="UP000077317"/>
    </source>
</evidence>
<dbReference type="Gene3D" id="3.90.550.10">
    <property type="entry name" value="Spore Coat Polysaccharide Biosynthesis Protein SpsA, Chain A"/>
    <property type="match status" value="1"/>
</dbReference>
<name>A0A172Q6Q9_9STRE</name>